<dbReference type="PROSITE" id="PS50983">
    <property type="entry name" value="FE_B12_PBP"/>
    <property type="match status" value="1"/>
</dbReference>
<feature type="domain" description="Fe/B12 periplasmic-binding" evidence="1">
    <location>
        <begin position="63"/>
        <end position="335"/>
    </location>
</feature>
<dbReference type="GO" id="GO:0071281">
    <property type="term" value="P:cellular response to iron ion"/>
    <property type="evidence" value="ECO:0007669"/>
    <property type="project" value="TreeGrafter"/>
</dbReference>
<dbReference type="Gene3D" id="3.40.50.1980">
    <property type="entry name" value="Nitrogenase molybdenum iron protein domain"/>
    <property type="match status" value="2"/>
</dbReference>
<protein>
    <recommendedName>
        <fullName evidence="1">Fe/B12 periplasmic-binding domain-containing protein</fullName>
    </recommendedName>
</protein>
<organism evidence="2 3">
    <name type="scientific">Prevotella pectinovora</name>
    <dbReference type="NCBI Taxonomy" id="1602169"/>
    <lineage>
        <taxon>Bacteria</taxon>
        <taxon>Pseudomonadati</taxon>
        <taxon>Bacteroidota</taxon>
        <taxon>Bacteroidia</taxon>
        <taxon>Bacteroidales</taxon>
        <taxon>Prevotellaceae</taxon>
        <taxon>Prevotella</taxon>
    </lineage>
</organism>
<proteinExistence type="predicted"/>
<dbReference type="Proteomes" id="UP000032046">
    <property type="component" value="Unassembled WGS sequence"/>
</dbReference>
<evidence type="ECO:0000313" key="3">
    <source>
        <dbReference type="Proteomes" id="UP000032046"/>
    </source>
</evidence>
<comment type="caution">
    <text evidence="2">The sequence shown here is derived from an EMBL/GenBank/DDBJ whole genome shotgun (WGS) entry which is preliminary data.</text>
</comment>
<sequence length="348" mass="39166">MYHDQDSVLSHIEDYSDTIEIKYAKGLKVEYKPDGIHVTITNPDPAAKASKPQHITIRKSSSRFICTTALQLGNFEVLGLEDKIVGINSLRHIFSLRMLDQLESGKTAEIGKEGNFDLETVMRTKPDFILVSASKYGGFEALKECGIPLIFHHGYKETNPLGQAEWIKLVGILTGETKRANAVFADIEKKYNTLKEEVEKATSDNKKLPTVISGRQLRDGWYIVGGRSYMAQLFRDAGADYIMKDNKESGGIALDFESVYAKGIHADFWQTDGSSKGNFSLKELANEDARYATMDAFKNKRVIFCDLSQTPYRELGGVQPHFLLADFVKAFHPEILPSYIPKYYKLIK</sequence>
<keyword evidence="3" id="KW-1185">Reference proteome</keyword>
<dbReference type="AlphaFoldDB" id="A0A0D0HAL5"/>
<dbReference type="EMBL" id="JXQK01000083">
    <property type="protein sequence ID" value="KIP60360.1"/>
    <property type="molecule type" value="Genomic_DNA"/>
</dbReference>
<dbReference type="SUPFAM" id="SSF53807">
    <property type="entry name" value="Helical backbone' metal receptor"/>
    <property type="match status" value="1"/>
</dbReference>
<gene>
    <name evidence="2" type="ORF">ST44_11615</name>
</gene>
<dbReference type="STRING" id="1602171.ST44_11615"/>
<evidence type="ECO:0000313" key="2">
    <source>
        <dbReference type="EMBL" id="KIP60360.1"/>
    </source>
</evidence>
<dbReference type="Pfam" id="PF01497">
    <property type="entry name" value="Peripla_BP_2"/>
    <property type="match status" value="1"/>
</dbReference>
<dbReference type="InterPro" id="IPR050902">
    <property type="entry name" value="ABC_Transporter_SBP"/>
</dbReference>
<name>A0A0D0HAL5_9BACT</name>
<reference evidence="2 3" key="1">
    <citation type="submission" date="2015-01" db="EMBL/GenBank/DDBJ databases">
        <title>Comparative genomics of non-oral Prevotella species.</title>
        <authorList>
            <person name="Accetto T."/>
            <person name="Nograsek B."/>
            <person name="Avgustin G."/>
        </authorList>
    </citation>
    <scope>NUCLEOTIDE SEQUENCE [LARGE SCALE GENOMIC DNA]</scope>
    <source>
        <strain evidence="2 3">P5-119</strain>
    </source>
</reference>
<dbReference type="PANTHER" id="PTHR30535:SF34">
    <property type="entry name" value="MOLYBDATE-BINDING PROTEIN MOLA"/>
    <property type="match status" value="1"/>
</dbReference>
<accession>A0A0D0HAL5</accession>
<evidence type="ECO:0000259" key="1">
    <source>
        <dbReference type="PROSITE" id="PS50983"/>
    </source>
</evidence>
<dbReference type="PANTHER" id="PTHR30535">
    <property type="entry name" value="VITAMIN B12-BINDING PROTEIN"/>
    <property type="match status" value="1"/>
</dbReference>
<dbReference type="InterPro" id="IPR002491">
    <property type="entry name" value="ABC_transptr_periplasmic_BD"/>
</dbReference>